<protein>
    <submittedName>
        <fullName evidence="3">Uncharacterized protein</fullName>
    </submittedName>
</protein>
<evidence type="ECO:0000313" key="3">
    <source>
        <dbReference type="EMBL" id="ESU78656.1"/>
    </source>
</evidence>
<evidence type="ECO:0000313" key="4">
    <source>
        <dbReference type="Proteomes" id="UP000017944"/>
    </source>
</evidence>
<keyword evidence="1" id="KW-0175">Coiled coil</keyword>
<sequence length="205" mass="23925">MRDGLLDSTKQAISERIKSPLWGFIILTWVWFNWPNLAMLFMSDAPVKFRIDYILLQEDFYLLFVVRPIAIGCLLAIASPYINLLLSKAHEWADDKHSKVVAKIKKRQLKDAIAFAKIQVEADRAKEIINHEIDIDKKIKEGKLKQEQLKQEQLNTESLKEEIEQMKRELETLAETKGNIRRARDKYVSDAKRYHFDVAVMPLIS</sequence>
<feature type="transmembrane region" description="Helical" evidence="2">
    <location>
        <begin position="61"/>
        <end position="86"/>
    </location>
</feature>
<keyword evidence="2" id="KW-0812">Transmembrane</keyword>
<dbReference type="PATRIC" id="fig|1401327.3.peg.2531"/>
<organism evidence="3 4">
    <name type="scientific">Shigella dysenteriae WRSd3</name>
    <dbReference type="NCBI Taxonomy" id="1401327"/>
    <lineage>
        <taxon>Bacteria</taxon>
        <taxon>Pseudomonadati</taxon>
        <taxon>Pseudomonadota</taxon>
        <taxon>Gammaproteobacteria</taxon>
        <taxon>Enterobacterales</taxon>
        <taxon>Enterobacteriaceae</taxon>
        <taxon>Shigella</taxon>
    </lineage>
</organism>
<feature type="coiled-coil region" evidence="1">
    <location>
        <begin position="146"/>
        <end position="186"/>
    </location>
</feature>
<accession>A0A090NFT3</accession>
<dbReference type="EMBL" id="AXUT01000224">
    <property type="protein sequence ID" value="ESU78656.1"/>
    <property type="molecule type" value="Genomic_DNA"/>
</dbReference>
<dbReference type="AlphaFoldDB" id="A0A090NFT3"/>
<dbReference type="RefSeq" id="WP_001204616.1">
    <property type="nucleotide sequence ID" value="NZ_AXUT01000224.1"/>
</dbReference>
<gene>
    <name evidence="3" type="ORF">WRSd3_02727</name>
</gene>
<comment type="caution">
    <text evidence="3">The sequence shown here is derived from an EMBL/GenBank/DDBJ whole genome shotgun (WGS) entry which is preliminary data.</text>
</comment>
<reference evidence="3 4" key="1">
    <citation type="submission" date="2013-10" db="EMBL/GenBank/DDBJ databases">
        <title>Draft genomes and the virulence plasmids of Sd1617 vaccine constructs: WRSd3 and WRSd5.</title>
        <authorList>
            <person name="Aksomboon Vongsawan A."/>
            <person name="Venkatesan M.M."/>
            <person name="Vaisvil B."/>
            <person name="Emel G."/>
            <person name="Kepatral V."/>
            <person name="Sethabutr O."/>
            <person name="Serichantalergs O."/>
            <person name="Mason C."/>
        </authorList>
    </citation>
    <scope>NUCLEOTIDE SEQUENCE [LARGE SCALE GENOMIC DNA]</scope>
    <source>
        <strain evidence="3 4">WRSd3</strain>
    </source>
</reference>
<evidence type="ECO:0000256" key="1">
    <source>
        <dbReference type="SAM" id="Coils"/>
    </source>
</evidence>
<keyword evidence="2" id="KW-1133">Transmembrane helix</keyword>
<proteinExistence type="predicted"/>
<name>A0A090NFT3_SHIDY</name>
<keyword evidence="2" id="KW-0472">Membrane</keyword>
<evidence type="ECO:0000256" key="2">
    <source>
        <dbReference type="SAM" id="Phobius"/>
    </source>
</evidence>
<feature type="transmembrane region" description="Helical" evidence="2">
    <location>
        <begin position="21"/>
        <end position="41"/>
    </location>
</feature>
<dbReference type="Proteomes" id="UP000017944">
    <property type="component" value="Unassembled WGS sequence"/>
</dbReference>